<keyword evidence="2" id="KW-1185">Reference proteome</keyword>
<protein>
    <submittedName>
        <fullName evidence="1">Uncharacterized protein</fullName>
    </submittedName>
</protein>
<reference evidence="1 2" key="1">
    <citation type="submission" date="2017-04" db="EMBL/GenBank/DDBJ databases">
        <title>The new phylogeny of genus Mycobacterium.</title>
        <authorList>
            <person name="Tortoli E."/>
            <person name="Trovato A."/>
            <person name="Cirillo D.M."/>
        </authorList>
    </citation>
    <scope>NUCLEOTIDE SEQUENCE [LARGE SCALE GENOMIC DNA]</scope>
    <source>
        <strain evidence="1 2">KCTC 19819</strain>
    </source>
</reference>
<sequence length="105" mass="11627">MNICPLCAAKTDLDAVTRMDGRTAICRQCADLETAQVYSGGDHSCLWFDDRLGVVQLVEGEPAYTALFPVKTDREWGRHYVHETNDRLGRGPATVSRIVVGWMAA</sequence>
<evidence type="ECO:0000313" key="1">
    <source>
        <dbReference type="EMBL" id="OSC34612.1"/>
    </source>
</evidence>
<accession>A0AA91SSC3</accession>
<gene>
    <name evidence="1" type="ORF">B8W67_06485</name>
</gene>
<dbReference type="AlphaFoldDB" id="A0AA91SSC3"/>
<dbReference type="Proteomes" id="UP000193577">
    <property type="component" value="Unassembled WGS sequence"/>
</dbReference>
<proteinExistence type="predicted"/>
<name>A0AA91SSC3_9MYCO</name>
<comment type="caution">
    <text evidence="1">The sequence shown here is derived from an EMBL/GenBank/DDBJ whole genome shotgun (WGS) entry which is preliminary data.</text>
</comment>
<dbReference type="RefSeq" id="WP_085303049.1">
    <property type="nucleotide sequence ID" value="NZ_AP022594.1"/>
</dbReference>
<dbReference type="EMBL" id="NCXO01000009">
    <property type="protein sequence ID" value="OSC34612.1"/>
    <property type="molecule type" value="Genomic_DNA"/>
</dbReference>
<organism evidence="1 2">
    <name type="scientific">Mycolicibacillus koreensis</name>
    <dbReference type="NCBI Taxonomy" id="1069220"/>
    <lineage>
        <taxon>Bacteria</taxon>
        <taxon>Bacillati</taxon>
        <taxon>Actinomycetota</taxon>
        <taxon>Actinomycetes</taxon>
        <taxon>Mycobacteriales</taxon>
        <taxon>Mycobacteriaceae</taxon>
        <taxon>Mycolicibacillus</taxon>
    </lineage>
</organism>
<evidence type="ECO:0000313" key="2">
    <source>
        <dbReference type="Proteomes" id="UP000193577"/>
    </source>
</evidence>